<organism evidence="5 6">
    <name type="scientific">Devosia equisanguinis</name>
    <dbReference type="NCBI Taxonomy" id="2490941"/>
    <lineage>
        <taxon>Bacteria</taxon>
        <taxon>Pseudomonadati</taxon>
        <taxon>Pseudomonadota</taxon>
        <taxon>Alphaproteobacteria</taxon>
        <taxon>Hyphomicrobiales</taxon>
        <taxon>Devosiaceae</taxon>
        <taxon>Devosia</taxon>
    </lineage>
</organism>
<evidence type="ECO:0000313" key="6">
    <source>
        <dbReference type="Proteomes" id="UP000268844"/>
    </source>
</evidence>
<dbReference type="InterPro" id="IPR010982">
    <property type="entry name" value="Lambda_DNA-bd_dom_sf"/>
</dbReference>
<dbReference type="Gene3D" id="3.40.50.2300">
    <property type="match status" value="2"/>
</dbReference>
<keyword evidence="1" id="KW-0805">Transcription regulation</keyword>
<dbReference type="Gene3D" id="1.10.260.40">
    <property type="entry name" value="lambda repressor-like DNA-binding domains"/>
    <property type="match status" value="1"/>
</dbReference>
<dbReference type="CDD" id="cd01392">
    <property type="entry name" value="HTH_LacI"/>
    <property type="match status" value="1"/>
</dbReference>
<dbReference type="RefSeq" id="WP_126150424.1">
    <property type="nucleotide sequence ID" value="NZ_JBHTMH010000001.1"/>
</dbReference>
<protein>
    <submittedName>
        <fullName evidence="5">HTH-type transcriptional regulator RafR</fullName>
    </submittedName>
</protein>
<dbReference type="SUPFAM" id="SSF47413">
    <property type="entry name" value="lambda repressor-like DNA-binding domains"/>
    <property type="match status" value="1"/>
</dbReference>
<dbReference type="SMART" id="SM00354">
    <property type="entry name" value="HTH_LACI"/>
    <property type="match status" value="1"/>
</dbReference>
<dbReference type="PROSITE" id="PS50932">
    <property type="entry name" value="HTH_LACI_2"/>
    <property type="match status" value="1"/>
</dbReference>
<dbReference type="OrthoDB" id="234496at2"/>
<dbReference type="PANTHER" id="PTHR30146:SF109">
    <property type="entry name" value="HTH-TYPE TRANSCRIPTIONAL REGULATOR GALS"/>
    <property type="match status" value="1"/>
</dbReference>
<evidence type="ECO:0000313" key="5">
    <source>
        <dbReference type="EMBL" id="VDS04878.1"/>
    </source>
</evidence>
<dbReference type="AlphaFoldDB" id="A0A3S4CC88"/>
<dbReference type="InterPro" id="IPR000843">
    <property type="entry name" value="HTH_LacI"/>
</dbReference>
<dbReference type="CDD" id="cd20009">
    <property type="entry name" value="PBP1_RafR-like"/>
    <property type="match status" value="1"/>
</dbReference>
<evidence type="ECO:0000259" key="4">
    <source>
        <dbReference type="PROSITE" id="PS50932"/>
    </source>
</evidence>
<dbReference type="EMBL" id="UZWD01000025">
    <property type="protein sequence ID" value="VDS04878.1"/>
    <property type="molecule type" value="Genomic_DNA"/>
</dbReference>
<dbReference type="PANTHER" id="PTHR30146">
    <property type="entry name" value="LACI-RELATED TRANSCRIPTIONAL REPRESSOR"/>
    <property type="match status" value="1"/>
</dbReference>
<feature type="domain" description="HTH lacI-type" evidence="4">
    <location>
        <begin position="16"/>
        <end position="70"/>
    </location>
</feature>
<keyword evidence="6" id="KW-1185">Reference proteome</keyword>
<dbReference type="Pfam" id="PF13377">
    <property type="entry name" value="Peripla_BP_3"/>
    <property type="match status" value="1"/>
</dbReference>
<dbReference type="Proteomes" id="UP000268844">
    <property type="component" value="Unassembled WGS sequence"/>
</dbReference>
<evidence type="ECO:0000256" key="2">
    <source>
        <dbReference type="ARBA" id="ARBA00023125"/>
    </source>
</evidence>
<accession>A0A3S4CC88</accession>
<sequence length="341" mass="37047">MTEDNHGASSQRRQRVTLRTIAEATGLSLSTVSLALRGGSTLKQDTRDKVTETARQLGYVPDRAGVRLRTGKTNMIALVMDGTEDSVDFARQMIQGIGQALKGTAYHLTVTPEFDRQQSTDTIRHILHNRNADGVIITHTGRQDRRVQLMIEAGFPFVSHGRTAFQARHPYYDLHAENFAALAVARLAEKGCRRVALIIGDNTTMNYHNIVGSFRDSTVRLGLVGEVLEGVHTPADLRQLGLGFAQAAPDARPDGIICDSEMRTIALIGGLQDGGLPPGRGIELIYKQTSGILPALSPHLDAIGEDILGAGEALTRLLLRRIEGALVTELQVLAEPVPNWV</sequence>
<dbReference type="InterPro" id="IPR046335">
    <property type="entry name" value="LacI/GalR-like_sensor"/>
</dbReference>
<keyword evidence="2" id="KW-0238">DNA-binding</keyword>
<evidence type="ECO:0000256" key="1">
    <source>
        <dbReference type="ARBA" id="ARBA00023015"/>
    </source>
</evidence>
<dbReference type="SUPFAM" id="SSF53822">
    <property type="entry name" value="Periplasmic binding protein-like I"/>
    <property type="match status" value="1"/>
</dbReference>
<dbReference type="GO" id="GO:0003700">
    <property type="term" value="F:DNA-binding transcription factor activity"/>
    <property type="evidence" value="ECO:0007669"/>
    <property type="project" value="TreeGrafter"/>
</dbReference>
<dbReference type="InterPro" id="IPR028082">
    <property type="entry name" value="Peripla_BP_I"/>
</dbReference>
<dbReference type="Pfam" id="PF00356">
    <property type="entry name" value="LacI"/>
    <property type="match status" value="1"/>
</dbReference>
<gene>
    <name evidence="5" type="primary">rafR_2</name>
    <name evidence="5" type="ORF">DEVEQU_02019</name>
</gene>
<name>A0A3S4CC88_9HYPH</name>
<keyword evidence="3" id="KW-0804">Transcription</keyword>
<reference evidence="5 6" key="1">
    <citation type="submission" date="2018-12" db="EMBL/GenBank/DDBJ databases">
        <authorList>
            <person name="Criscuolo A."/>
        </authorList>
    </citation>
    <scope>NUCLEOTIDE SEQUENCE [LARGE SCALE GENOMIC DNA]</scope>
    <source>
        <strain evidence="5">ACIP1116281</strain>
    </source>
</reference>
<dbReference type="GO" id="GO:0000976">
    <property type="term" value="F:transcription cis-regulatory region binding"/>
    <property type="evidence" value="ECO:0007669"/>
    <property type="project" value="TreeGrafter"/>
</dbReference>
<proteinExistence type="predicted"/>
<evidence type="ECO:0000256" key="3">
    <source>
        <dbReference type="ARBA" id="ARBA00023163"/>
    </source>
</evidence>